<evidence type="ECO:0000259" key="4">
    <source>
        <dbReference type="SMART" id="SM00797"/>
    </source>
</evidence>
<proteinExistence type="predicted"/>
<dbReference type="InterPro" id="IPR052708">
    <property type="entry name" value="PxpC"/>
</dbReference>
<accession>A0A381Z051</accession>
<dbReference type="Pfam" id="PF02626">
    <property type="entry name" value="CT_A_B"/>
    <property type="match status" value="1"/>
</dbReference>
<dbReference type="GO" id="GO:0016787">
    <property type="term" value="F:hydrolase activity"/>
    <property type="evidence" value="ECO:0007669"/>
    <property type="project" value="UniProtKB-KW"/>
</dbReference>
<evidence type="ECO:0000256" key="2">
    <source>
        <dbReference type="ARBA" id="ARBA00022801"/>
    </source>
</evidence>
<keyword evidence="2" id="KW-0378">Hydrolase</keyword>
<organism evidence="5">
    <name type="scientific">marine metagenome</name>
    <dbReference type="NCBI Taxonomy" id="408172"/>
    <lineage>
        <taxon>unclassified sequences</taxon>
        <taxon>metagenomes</taxon>
        <taxon>ecological metagenomes</taxon>
    </lineage>
</organism>
<keyword evidence="3" id="KW-0067">ATP-binding</keyword>
<dbReference type="GO" id="GO:0005524">
    <property type="term" value="F:ATP binding"/>
    <property type="evidence" value="ECO:0007669"/>
    <property type="project" value="UniProtKB-KW"/>
</dbReference>
<dbReference type="EMBL" id="UINC01019497">
    <property type="protein sequence ID" value="SVA82580.1"/>
    <property type="molecule type" value="Genomic_DNA"/>
</dbReference>
<dbReference type="SMART" id="SM00797">
    <property type="entry name" value="AHS2"/>
    <property type="match status" value="1"/>
</dbReference>
<feature type="non-terminal residue" evidence="5">
    <location>
        <position position="116"/>
    </location>
</feature>
<evidence type="ECO:0000256" key="3">
    <source>
        <dbReference type="ARBA" id="ARBA00022840"/>
    </source>
</evidence>
<dbReference type="AlphaFoldDB" id="A0A381Z051"/>
<evidence type="ECO:0000313" key="5">
    <source>
        <dbReference type="EMBL" id="SVA82580.1"/>
    </source>
</evidence>
<keyword evidence="1" id="KW-0547">Nucleotide-binding</keyword>
<evidence type="ECO:0000256" key="1">
    <source>
        <dbReference type="ARBA" id="ARBA00022741"/>
    </source>
</evidence>
<gene>
    <name evidence="5" type="ORF">METZ01_LOCUS135434</name>
</gene>
<protein>
    <recommendedName>
        <fullName evidence="4">Carboxyltransferase domain-containing protein</fullName>
    </recommendedName>
</protein>
<sequence length="116" mass="12252">MSISILRGGLQDTVQDLGRNGYAHLGISSSGAADSFSLRVANLLVGNPEDDAGIEVTLVGGKYKFNADAFIALSGSDFQADLNGVNFPFHRGKYVQKDEILTIGPTQDGARCYLAA</sequence>
<dbReference type="InterPro" id="IPR003778">
    <property type="entry name" value="CT_A_B"/>
</dbReference>
<dbReference type="PANTHER" id="PTHR43309">
    <property type="entry name" value="5-OXOPROLINASE SUBUNIT C"/>
    <property type="match status" value="1"/>
</dbReference>
<feature type="domain" description="Carboxyltransferase" evidence="4">
    <location>
        <begin position="24"/>
        <end position="116"/>
    </location>
</feature>
<dbReference type="PANTHER" id="PTHR43309:SF3">
    <property type="entry name" value="5-OXOPROLINASE SUBUNIT C"/>
    <property type="match status" value="1"/>
</dbReference>
<reference evidence="5" key="1">
    <citation type="submission" date="2018-05" db="EMBL/GenBank/DDBJ databases">
        <authorList>
            <person name="Lanie J.A."/>
            <person name="Ng W.-L."/>
            <person name="Kazmierczak K.M."/>
            <person name="Andrzejewski T.M."/>
            <person name="Davidsen T.M."/>
            <person name="Wayne K.J."/>
            <person name="Tettelin H."/>
            <person name="Glass J.I."/>
            <person name="Rusch D."/>
            <person name="Podicherti R."/>
            <person name="Tsui H.-C.T."/>
            <person name="Winkler M.E."/>
        </authorList>
    </citation>
    <scope>NUCLEOTIDE SEQUENCE</scope>
</reference>
<name>A0A381Z051_9ZZZZ</name>